<keyword evidence="2" id="KW-1185">Reference proteome</keyword>
<comment type="caution">
    <text evidence="1">The sequence shown here is derived from an EMBL/GenBank/DDBJ whole genome shotgun (WGS) entry which is preliminary data.</text>
</comment>
<name>A0A9K3PEU8_9STRA</name>
<dbReference type="EMBL" id="JAGRRH010000022">
    <property type="protein sequence ID" value="KAG7344773.1"/>
    <property type="molecule type" value="Genomic_DNA"/>
</dbReference>
<protein>
    <submittedName>
        <fullName evidence="1">Uncharacterized protein</fullName>
    </submittedName>
</protein>
<proteinExistence type="predicted"/>
<gene>
    <name evidence="1" type="ORF">IV203_032304</name>
</gene>
<accession>A0A9K3PEU8</accession>
<evidence type="ECO:0000313" key="1">
    <source>
        <dbReference type="EMBL" id="KAG7344773.1"/>
    </source>
</evidence>
<dbReference type="Proteomes" id="UP000693970">
    <property type="component" value="Unassembled WGS sequence"/>
</dbReference>
<dbReference type="AlphaFoldDB" id="A0A9K3PEU8"/>
<reference evidence="1" key="1">
    <citation type="journal article" date="2021" name="Sci. Rep.">
        <title>Diploid genomic architecture of Nitzschia inconspicua, an elite biomass production diatom.</title>
        <authorList>
            <person name="Oliver A."/>
            <person name="Podell S."/>
            <person name="Pinowska A."/>
            <person name="Traller J.C."/>
            <person name="Smith S.R."/>
            <person name="McClure R."/>
            <person name="Beliaev A."/>
            <person name="Bohutskyi P."/>
            <person name="Hill E.A."/>
            <person name="Rabines A."/>
            <person name="Zheng H."/>
            <person name="Allen L.Z."/>
            <person name="Kuo A."/>
            <person name="Grigoriev I.V."/>
            <person name="Allen A.E."/>
            <person name="Hazlebeck D."/>
            <person name="Allen E.E."/>
        </authorList>
    </citation>
    <scope>NUCLEOTIDE SEQUENCE</scope>
    <source>
        <strain evidence="1">Hildebrandi</strain>
    </source>
</reference>
<sequence>MKFQSLLDPKVDMKEYNDGWLINDVMYVATPITEDCFRLLLELDDLGCLLVILCPKSWRLSLCFQSAYMQHGDNLQLLGQRITKRQPKSSSSSKRRKLIADALKAAGERIGGQNRNGVK</sequence>
<reference evidence="1" key="2">
    <citation type="submission" date="2021-04" db="EMBL/GenBank/DDBJ databases">
        <authorList>
            <person name="Podell S."/>
        </authorList>
    </citation>
    <scope>NUCLEOTIDE SEQUENCE</scope>
    <source>
        <strain evidence="1">Hildebrandi</strain>
    </source>
</reference>
<evidence type="ECO:0000313" key="2">
    <source>
        <dbReference type="Proteomes" id="UP000693970"/>
    </source>
</evidence>
<organism evidence="1 2">
    <name type="scientific">Nitzschia inconspicua</name>
    <dbReference type="NCBI Taxonomy" id="303405"/>
    <lineage>
        <taxon>Eukaryota</taxon>
        <taxon>Sar</taxon>
        <taxon>Stramenopiles</taxon>
        <taxon>Ochrophyta</taxon>
        <taxon>Bacillariophyta</taxon>
        <taxon>Bacillariophyceae</taxon>
        <taxon>Bacillariophycidae</taxon>
        <taxon>Bacillariales</taxon>
        <taxon>Bacillariaceae</taxon>
        <taxon>Nitzschia</taxon>
    </lineage>
</organism>